<comment type="caution">
    <text evidence="2">The sequence shown here is derived from an EMBL/GenBank/DDBJ whole genome shotgun (WGS) entry which is preliminary data.</text>
</comment>
<keyword evidence="3" id="KW-1185">Reference proteome</keyword>
<dbReference type="Proteomes" id="UP000700732">
    <property type="component" value="Unassembled WGS sequence"/>
</dbReference>
<feature type="chain" id="PRO_5045674978" description="Transporter" evidence="1">
    <location>
        <begin position="22"/>
        <end position="297"/>
    </location>
</feature>
<feature type="signal peptide" evidence="1">
    <location>
        <begin position="1"/>
        <end position="21"/>
    </location>
</feature>
<gene>
    <name evidence="2" type="ORF">FH603_1806</name>
</gene>
<evidence type="ECO:0008006" key="4">
    <source>
        <dbReference type="Google" id="ProtNLM"/>
    </source>
</evidence>
<evidence type="ECO:0000313" key="2">
    <source>
        <dbReference type="EMBL" id="MBC3791305.1"/>
    </source>
</evidence>
<organism evidence="2 3">
    <name type="scientific">Spirosoma utsteinense</name>
    <dbReference type="NCBI Taxonomy" id="2585773"/>
    <lineage>
        <taxon>Bacteria</taxon>
        <taxon>Pseudomonadati</taxon>
        <taxon>Bacteroidota</taxon>
        <taxon>Cytophagia</taxon>
        <taxon>Cytophagales</taxon>
        <taxon>Cytophagaceae</taxon>
        <taxon>Spirosoma</taxon>
    </lineage>
</organism>
<proteinExistence type="predicted"/>
<reference evidence="2 3" key="1">
    <citation type="submission" date="2019-06" db="EMBL/GenBank/DDBJ databases">
        <title>Spirosoma utsteinense sp. nov. isolated from Antarctic ice-free soils.</title>
        <authorList>
            <person name="Tahon G."/>
        </authorList>
    </citation>
    <scope>NUCLEOTIDE SEQUENCE [LARGE SCALE GENOMIC DNA]</scope>
    <source>
        <strain evidence="2 3">LMG 31447</strain>
    </source>
</reference>
<evidence type="ECO:0000313" key="3">
    <source>
        <dbReference type="Proteomes" id="UP000700732"/>
    </source>
</evidence>
<sequence>MKKQLLYSLCLLMLVAVPALAQMPHDAIYMPKKTICIAGMYGQSSWSQYWEGTLKRENFNIGTHTTRSLSVMPAIGISNRVNVILNLPYVWTSTSAGNLMGQEGFQDASAWLKIKALQYGGFSVNAIVGGSVPVSKYVPDFLPMSIGLQARTATGRLLLNYTHPSTGLYATAHGSYTWRSTIRIDRDAYQANERVYNTHEVSVPNMYDAAVRFGMLRRTWQTEVFAERMAALSGDDIRRNDMPFPTNNMQATQVGWYGKVQPRNIGLNARVAYVTSGRNAGQSTSYTVGVLFQLNVK</sequence>
<name>A0ABR6W663_9BACT</name>
<keyword evidence="1" id="KW-0732">Signal</keyword>
<dbReference type="RefSeq" id="WP_186737101.1">
    <property type="nucleotide sequence ID" value="NZ_VFIA01000009.1"/>
</dbReference>
<evidence type="ECO:0000256" key="1">
    <source>
        <dbReference type="SAM" id="SignalP"/>
    </source>
</evidence>
<protein>
    <recommendedName>
        <fullName evidence="4">Transporter</fullName>
    </recommendedName>
</protein>
<accession>A0ABR6W663</accession>
<dbReference type="EMBL" id="VFIA01000009">
    <property type="protein sequence ID" value="MBC3791305.1"/>
    <property type="molecule type" value="Genomic_DNA"/>
</dbReference>